<reference evidence="4" key="1">
    <citation type="submission" date="2016-10" db="EMBL/GenBank/DDBJ databases">
        <authorList>
            <person name="Varghese N."/>
            <person name="Submissions S."/>
        </authorList>
    </citation>
    <scope>NUCLEOTIDE SEQUENCE [LARGE SCALE GENOMIC DNA]</scope>
    <source>
        <strain evidence="4">DSM 10014</strain>
    </source>
</reference>
<sequence>MTHNPAQSTTTHHTHAARKQQKLREREEALRRIEKKRHDRALAVAAREKKRETASQATILTLPVASIVPPVPQARLHLRHRLSFVSFIIIVLGTSLFVSWYLWECAADRYTSIAGFAVHSEDMSSPVELLGGVANLSGSGAADEEVLYQFIQSQHLVEKIDKSLNLRKIWSPPATNSDPVFGYHAPGTIEELTKYWGRMVNVYSDSSTGLIEVKVQAFAPEDARAIVQEIYAESAQLIHELSAIAREDATQHAEENLARAAQRLKKTRLTLAEFRMRNQLVSPDTPLQIQTGLLASLEAEMTETLISIDMLQQTSTPTDPRLKQAQRRRDIIAARISQEHQKLNAKQGAMHTIGFADLFGQFESLKVDLEFAEQSYTASQAAFDTAVAEARKRSKYLAAHIPPTLAETSIYPNRPFLLGVTFASSFALWALIMLVWHSLRDRH</sequence>
<dbReference type="GO" id="GO:0004713">
    <property type="term" value="F:protein tyrosine kinase activity"/>
    <property type="evidence" value="ECO:0007669"/>
    <property type="project" value="TreeGrafter"/>
</dbReference>
<dbReference type="Proteomes" id="UP000183076">
    <property type="component" value="Unassembled WGS sequence"/>
</dbReference>
<keyword evidence="2" id="KW-0472">Membrane</keyword>
<proteinExistence type="predicted"/>
<keyword evidence="2" id="KW-0812">Transmembrane</keyword>
<keyword evidence="2" id="KW-1133">Transmembrane helix</keyword>
<accession>A0A1H3ANB6</accession>
<dbReference type="InterPro" id="IPR050445">
    <property type="entry name" value="Bact_polysacc_biosynth/exp"/>
</dbReference>
<protein>
    <submittedName>
        <fullName evidence="3">Capsular polysaccharide transport system permease protein</fullName>
    </submittedName>
</protein>
<evidence type="ECO:0000313" key="4">
    <source>
        <dbReference type="Proteomes" id="UP000183076"/>
    </source>
</evidence>
<dbReference type="STRING" id="60137.SAMN04488041_105419"/>
<feature type="region of interest" description="Disordered" evidence="1">
    <location>
        <begin position="1"/>
        <end position="27"/>
    </location>
</feature>
<evidence type="ECO:0000256" key="1">
    <source>
        <dbReference type="SAM" id="MobiDB-lite"/>
    </source>
</evidence>
<dbReference type="GeneID" id="94020604"/>
<dbReference type="AlphaFoldDB" id="A0A1H3ANB6"/>
<organism evidence="3 4">
    <name type="scientific">Sulfitobacter pontiacus</name>
    <dbReference type="NCBI Taxonomy" id="60137"/>
    <lineage>
        <taxon>Bacteria</taxon>
        <taxon>Pseudomonadati</taxon>
        <taxon>Pseudomonadota</taxon>
        <taxon>Alphaproteobacteria</taxon>
        <taxon>Rhodobacterales</taxon>
        <taxon>Roseobacteraceae</taxon>
        <taxon>Sulfitobacter</taxon>
    </lineage>
</organism>
<feature type="transmembrane region" description="Helical" evidence="2">
    <location>
        <begin position="416"/>
        <end position="436"/>
    </location>
</feature>
<name>A0A1H3ANB6_9RHOB</name>
<dbReference type="PANTHER" id="PTHR32309">
    <property type="entry name" value="TYROSINE-PROTEIN KINASE"/>
    <property type="match status" value="1"/>
</dbReference>
<dbReference type="EMBL" id="FNNB01000005">
    <property type="protein sequence ID" value="SDX31230.1"/>
    <property type="molecule type" value="Genomic_DNA"/>
</dbReference>
<feature type="transmembrane region" description="Helical" evidence="2">
    <location>
        <begin position="82"/>
        <end position="103"/>
    </location>
</feature>
<dbReference type="GO" id="GO:0005886">
    <property type="term" value="C:plasma membrane"/>
    <property type="evidence" value="ECO:0007669"/>
    <property type="project" value="TreeGrafter"/>
</dbReference>
<gene>
    <name evidence="3" type="ORF">SAMN04488041_105419</name>
</gene>
<evidence type="ECO:0000313" key="3">
    <source>
        <dbReference type="EMBL" id="SDX31230.1"/>
    </source>
</evidence>
<evidence type="ECO:0000256" key="2">
    <source>
        <dbReference type="SAM" id="Phobius"/>
    </source>
</evidence>
<dbReference type="PANTHER" id="PTHR32309:SF13">
    <property type="entry name" value="FERRIC ENTEROBACTIN TRANSPORT PROTEIN FEPE"/>
    <property type="match status" value="1"/>
</dbReference>
<feature type="compositionally biased region" description="Basic residues" evidence="1">
    <location>
        <begin position="12"/>
        <end position="21"/>
    </location>
</feature>
<dbReference type="RefSeq" id="WP_074636730.1">
    <property type="nucleotide sequence ID" value="NZ_CP160849.1"/>
</dbReference>